<evidence type="ECO:0000259" key="1">
    <source>
        <dbReference type="Pfam" id="PF13173"/>
    </source>
</evidence>
<feature type="domain" description="AAA" evidence="1">
    <location>
        <begin position="18"/>
        <end position="139"/>
    </location>
</feature>
<gene>
    <name evidence="3" type="ORF">GEU84_013920</name>
</gene>
<dbReference type="Pfam" id="PF13635">
    <property type="entry name" value="DUF4143"/>
    <property type="match status" value="1"/>
</dbReference>
<dbReference type="InterPro" id="IPR025420">
    <property type="entry name" value="DUF4143"/>
</dbReference>
<dbReference type="Gene3D" id="3.40.50.300">
    <property type="entry name" value="P-loop containing nucleotide triphosphate hydrolases"/>
    <property type="match status" value="1"/>
</dbReference>
<dbReference type="RefSeq" id="WP_152827114.1">
    <property type="nucleotide sequence ID" value="NZ_WHUT02000008.1"/>
</dbReference>
<evidence type="ECO:0000313" key="4">
    <source>
        <dbReference type="Proteomes" id="UP000484076"/>
    </source>
</evidence>
<proteinExistence type="predicted"/>
<feature type="domain" description="DUF4143" evidence="2">
    <location>
        <begin position="178"/>
        <end position="334"/>
    </location>
</feature>
<name>A0A8X8H1K3_9RHOB</name>
<protein>
    <submittedName>
        <fullName evidence="3">ATP-binding protein</fullName>
    </submittedName>
</protein>
<keyword evidence="3" id="KW-0547">Nucleotide-binding</keyword>
<keyword evidence="3" id="KW-0067">ATP-binding</keyword>
<keyword evidence="4" id="KW-1185">Reference proteome</keyword>
<dbReference type="SUPFAM" id="SSF52540">
    <property type="entry name" value="P-loop containing nucleoside triphosphate hydrolases"/>
    <property type="match status" value="1"/>
</dbReference>
<evidence type="ECO:0000313" key="3">
    <source>
        <dbReference type="EMBL" id="NUB45491.1"/>
    </source>
</evidence>
<dbReference type="InterPro" id="IPR041682">
    <property type="entry name" value="AAA_14"/>
</dbReference>
<dbReference type="Pfam" id="PF13173">
    <property type="entry name" value="AAA_14"/>
    <property type="match status" value="1"/>
</dbReference>
<accession>A0A8X8H1K3</accession>
<dbReference type="EMBL" id="WHUT02000008">
    <property type="protein sequence ID" value="NUB45491.1"/>
    <property type="molecule type" value="Genomic_DNA"/>
</dbReference>
<reference evidence="3" key="1">
    <citation type="submission" date="2020-05" db="EMBL/GenBank/DDBJ databases">
        <title>Fertoebacter nigrum gen. nov., sp. nov., a new member of the family Rhodobacteraceae.</title>
        <authorList>
            <person name="Szuroczki S."/>
            <person name="Abbaszade G."/>
            <person name="Buni D."/>
            <person name="Schumann P."/>
            <person name="Toth E."/>
        </authorList>
    </citation>
    <scope>NUCLEOTIDE SEQUENCE</scope>
    <source>
        <strain evidence="3">RG-N-1a</strain>
    </source>
</reference>
<dbReference type="GO" id="GO:0005524">
    <property type="term" value="F:ATP binding"/>
    <property type="evidence" value="ECO:0007669"/>
    <property type="project" value="UniProtKB-KW"/>
</dbReference>
<dbReference type="InterPro" id="IPR027417">
    <property type="entry name" value="P-loop_NTPase"/>
</dbReference>
<sequence length="397" mass="43214">MYPRHAHQIVLSALDEQAAVVLLGPRQVGKTTLALDIAGTRPSVYLDLEREADRRILAEPDLYLDEQAGKLVILDEVQQMPGLFASLRGQIDMRRRRGFRTGQFLLLGSASHVLLQQSAESLAGRVRYEEMPPLLLDEVGKDRLHDLWLRGGFPDSFQAASNRASQTWREDFLRTYLERDIPALGPRIPATTLRRFWTMLAHAQGGLLNAAALAEGLGVSGQTIGRYLDLLVDLMLVRRLAPWHQNAGKRLVKSPKVYVRDSGLVHALLGLGTLESLLGHPVVGGSWEGFCLEALIAAAPPGTEPFFYRTSGGAELDLILRLPSGAVWAIEIKRTTAPKVSRGFHLAAEDIAATHRVLVYAGTRDVPVANGLRALPLGDALGLLRAAHDAGAGSLPA</sequence>
<comment type="caution">
    <text evidence="3">The sequence shown here is derived from an EMBL/GenBank/DDBJ whole genome shotgun (WGS) entry which is preliminary data.</text>
</comment>
<dbReference type="PANTHER" id="PTHR43566">
    <property type="entry name" value="CONSERVED PROTEIN"/>
    <property type="match status" value="1"/>
</dbReference>
<evidence type="ECO:0000259" key="2">
    <source>
        <dbReference type="Pfam" id="PF13635"/>
    </source>
</evidence>
<dbReference type="PANTHER" id="PTHR43566:SF2">
    <property type="entry name" value="DUF4143 DOMAIN-CONTAINING PROTEIN"/>
    <property type="match status" value="1"/>
</dbReference>
<organism evidence="3 4">
    <name type="scientific">Fertoeibacter niger</name>
    <dbReference type="NCBI Taxonomy" id="2656921"/>
    <lineage>
        <taxon>Bacteria</taxon>
        <taxon>Pseudomonadati</taxon>
        <taxon>Pseudomonadota</taxon>
        <taxon>Alphaproteobacteria</taxon>
        <taxon>Rhodobacterales</taxon>
        <taxon>Paracoccaceae</taxon>
        <taxon>Fertoeibacter</taxon>
    </lineage>
</organism>
<dbReference type="AlphaFoldDB" id="A0A8X8H1K3"/>
<dbReference type="Proteomes" id="UP000484076">
    <property type="component" value="Unassembled WGS sequence"/>
</dbReference>